<feature type="domain" description="Beta-lactamase-related" evidence="2">
    <location>
        <begin position="30"/>
        <end position="355"/>
    </location>
</feature>
<dbReference type="Gene3D" id="3.40.710.10">
    <property type="entry name" value="DD-peptidase/beta-lactamase superfamily"/>
    <property type="match status" value="1"/>
</dbReference>
<proteinExistence type="predicted"/>
<dbReference type="Pfam" id="PF00144">
    <property type="entry name" value="Beta-lactamase"/>
    <property type="match status" value="1"/>
</dbReference>
<dbReference type="Proteomes" id="UP000184028">
    <property type="component" value="Unassembled WGS sequence"/>
</dbReference>
<dbReference type="InterPro" id="IPR001466">
    <property type="entry name" value="Beta-lactam-related"/>
</dbReference>
<feature type="chain" id="PRO_5009923685" evidence="1">
    <location>
        <begin position="21"/>
        <end position="369"/>
    </location>
</feature>
<sequence>MRIKFFILSLIFFFSSCVLAQNKKREIISYLQKEMEEKKIPGCQLVVLKKDKIVLSEALGIAEVPFSVPVKKNTVFSINSIAKVFTSVGIMQLQEQNKLTLNDPISHHIDSIPENWKKITIKQLMSHTSGLPDIEDEKGLIGDQGQDLAWLMVKKLPMQSEIGEKFNYNATNYFILQRIIEKCSGSSFEKFIRKNQFDVVEMKQIFYGNSFDVIKNKCPTYSYYHQDKVTNEYIKDNELKETYEEFPSKMIADAGAFTTAEEIAKWIIGLQSGKFLKENENINTIWEPVNLNNGSYDGFGGLLNAYALGWPVIKRNNHPAVASLGGGRAAFIIYPKDNLVIILFTNLTGSYPEEIVEKIAGFYNSEIGN</sequence>
<dbReference type="RefSeq" id="WP_068840818.1">
    <property type="nucleotide sequence ID" value="NZ_FRBT01000001.1"/>
</dbReference>
<organism evidence="3 4">
    <name type="scientific">Flavobacterium chilense</name>
    <dbReference type="NCBI Taxonomy" id="946677"/>
    <lineage>
        <taxon>Bacteria</taxon>
        <taxon>Pseudomonadati</taxon>
        <taxon>Bacteroidota</taxon>
        <taxon>Flavobacteriia</taxon>
        <taxon>Flavobacteriales</taxon>
        <taxon>Flavobacteriaceae</taxon>
        <taxon>Flavobacterium</taxon>
    </lineage>
</organism>
<dbReference type="PANTHER" id="PTHR46825:SF9">
    <property type="entry name" value="BETA-LACTAMASE-RELATED DOMAIN-CONTAINING PROTEIN"/>
    <property type="match status" value="1"/>
</dbReference>
<gene>
    <name evidence="3" type="ORF">SAMN05444484_1011429</name>
</gene>
<dbReference type="PANTHER" id="PTHR46825">
    <property type="entry name" value="D-ALANYL-D-ALANINE-CARBOXYPEPTIDASE/ENDOPEPTIDASE AMPH"/>
    <property type="match status" value="1"/>
</dbReference>
<reference evidence="4" key="1">
    <citation type="submission" date="2016-11" db="EMBL/GenBank/DDBJ databases">
        <authorList>
            <person name="Varghese N."/>
            <person name="Submissions S."/>
        </authorList>
    </citation>
    <scope>NUCLEOTIDE SEQUENCE [LARGE SCALE GENOMIC DNA]</scope>
    <source>
        <strain evidence="4">DSM 24724</strain>
    </source>
</reference>
<dbReference type="PROSITE" id="PS51257">
    <property type="entry name" value="PROKAR_LIPOPROTEIN"/>
    <property type="match status" value="1"/>
</dbReference>
<evidence type="ECO:0000313" key="4">
    <source>
        <dbReference type="Proteomes" id="UP000184028"/>
    </source>
</evidence>
<dbReference type="SUPFAM" id="SSF56601">
    <property type="entry name" value="beta-lactamase/transpeptidase-like"/>
    <property type="match status" value="1"/>
</dbReference>
<feature type="signal peptide" evidence="1">
    <location>
        <begin position="1"/>
        <end position="20"/>
    </location>
</feature>
<dbReference type="InterPro" id="IPR050491">
    <property type="entry name" value="AmpC-like"/>
</dbReference>
<dbReference type="EMBL" id="FRBT01000001">
    <property type="protein sequence ID" value="SHL41920.1"/>
    <property type="molecule type" value="Genomic_DNA"/>
</dbReference>
<dbReference type="STRING" id="946677.SAMN05444484_1011429"/>
<dbReference type="AlphaFoldDB" id="A0A1M7AGN4"/>
<keyword evidence="4" id="KW-1185">Reference proteome</keyword>
<dbReference type="InterPro" id="IPR012338">
    <property type="entry name" value="Beta-lactam/transpept-like"/>
</dbReference>
<evidence type="ECO:0000259" key="2">
    <source>
        <dbReference type="Pfam" id="PF00144"/>
    </source>
</evidence>
<evidence type="ECO:0000313" key="3">
    <source>
        <dbReference type="EMBL" id="SHL41920.1"/>
    </source>
</evidence>
<accession>A0A1M7AGN4</accession>
<protein>
    <submittedName>
        <fullName evidence="3">CubicO group peptidase, beta-lactamase class C family</fullName>
    </submittedName>
</protein>
<name>A0A1M7AGN4_9FLAO</name>
<keyword evidence="1" id="KW-0732">Signal</keyword>
<evidence type="ECO:0000256" key="1">
    <source>
        <dbReference type="SAM" id="SignalP"/>
    </source>
</evidence>
<dbReference type="OrthoDB" id="9793489at2"/>